<dbReference type="Gene3D" id="3.40.50.1460">
    <property type="match status" value="1"/>
</dbReference>
<dbReference type="PRINTS" id="PR00776">
    <property type="entry name" value="HEMOGLOBNASE"/>
</dbReference>
<dbReference type="GO" id="GO:0006624">
    <property type="term" value="P:vacuolar protein processing"/>
    <property type="evidence" value="ECO:0007669"/>
    <property type="project" value="TreeGrafter"/>
</dbReference>
<dbReference type="EMBL" id="QKKF02036132">
    <property type="protein sequence ID" value="RZF32682.1"/>
    <property type="molecule type" value="Genomic_DNA"/>
</dbReference>
<evidence type="ECO:0000256" key="5">
    <source>
        <dbReference type="ARBA" id="ARBA00022729"/>
    </source>
</evidence>
<dbReference type="PIRSF" id="PIRSF019663">
    <property type="entry name" value="Legumain"/>
    <property type="match status" value="1"/>
</dbReference>
<keyword evidence="5 10" id="KW-0732">Signal</keyword>
<dbReference type="Pfam" id="PF01650">
    <property type="entry name" value="Peptidase_C13"/>
    <property type="match status" value="1"/>
</dbReference>
<keyword evidence="6" id="KW-0378">Hydrolase</keyword>
<name>A0A482WHC8_LAOST</name>
<comment type="catalytic activity">
    <reaction evidence="1">
        <text>Hydrolysis of proteins and small molecule substrates at -Asn-|-Xaa- bonds.</text>
        <dbReference type="EC" id="3.4.22.34"/>
    </reaction>
</comment>
<dbReference type="InterPro" id="IPR001096">
    <property type="entry name" value="Peptidase_C13"/>
</dbReference>
<feature type="active site" description="Nucleophile" evidence="8">
    <location>
        <position position="216"/>
    </location>
</feature>
<keyword evidence="4" id="KW-0645">Protease</keyword>
<proteinExistence type="inferred from homology"/>
<evidence type="ECO:0000256" key="3">
    <source>
        <dbReference type="ARBA" id="ARBA00012628"/>
    </source>
</evidence>
<protein>
    <recommendedName>
        <fullName evidence="3">legumain</fullName>
        <ecNumber evidence="3">3.4.22.34</ecNumber>
    </recommendedName>
</protein>
<dbReference type="OrthoDB" id="192611at2759"/>
<feature type="region of interest" description="Disordered" evidence="9">
    <location>
        <begin position="20"/>
        <end position="50"/>
    </location>
</feature>
<dbReference type="AlphaFoldDB" id="A0A482WHC8"/>
<dbReference type="GO" id="GO:0004197">
    <property type="term" value="F:cysteine-type endopeptidase activity"/>
    <property type="evidence" value="ECO:0007669"/>
    <property type="project" value="UniProtKB-EC"/>
</dbReference>
<feature type="chain" id="PRO_5019815233" description="legumain" evidence="10">
    <location>
        <begin position="20"/>
        <end position="419"/>
    </location>
</feature>
<evidence type="ECO:0000256" key="8">
    <source>
        <dbReference type="PIRSR" id="PIRSR019663-1"/>
    </source>
</evidence>
<dbReference type="EC" id="3.4.22.34" evidence="3"/>
<evidence type="ECO:0000256" key="6">
    <source>
        <dbReference type="ARBA" id="ARBA00022801"/>
    </source>
</evidence>
<dbReference type="FunFam" id="3.40.50.1460:FF:000006">
    <property type="entry name" value="Legumain"/>
    <property type="match status" value="1"/>
</dbReference>
<keyword evidence="12" id="KW-1185">Reference proteome</keyword>
<evidence type="ECO:0000256" key="7">
    <source>
        <dbReference type="ARBA" id="ARBA00022807"/>
    </source>
</evidence>
<gene>
    <name evidence="11" type="ORF">LSTR_LSTR004110</name>
</gene>
<evidence type="ECO:0000256" key="2">
    <source>
        <dbReference type="ARBA" id="ARBA00009941"/>
    </source>
</evidence>
<accession>A0A482WHC8</accession>
<evidence type="ECO:0000313" key="11">
    <source>
        <dbReference type="EMBL" id="RZF32682.1"/>
    </source>
</evidence>
<dbReference type="SMR" id="A0A482WHC8"/>
<dbReference type="STRING" id="195883.A0A482WHC8"/>
<feature type="signal peptide" evidence="10">
    <location>
        <begin position="1"/>
        <end position="19"/>
    </location>
</feature>
<reference evidence="11 12" key="1">
    <citation type="journal article" date="2017" name="Gigascience">
        <title>Genome sequence of the small brown planthopper, Laodelphax striatellus.</title>
        <authorList>
            <person name="Zhu J."/>
            <person name="Jiang F."/>
            <person name="Wang X."/>
            <person name="Yang P."/>
            <person name="Bao Y."/>
            <person name="Zhao W."/>
            <person name="Wang W."/>
            <person name="Lu H."/>
            <person name="Wang Q."/>
            <person name="Cui N."/>
            <person name="Li J."/>
            <person name="Chen X."/>
            <person name="Luo L."/>
            <person name="Yu J."/>
            <person name="Kang L."/>
            <person name="Cui F."/>
        </authorList>
    </citation>
    <scope>NUCLEOTIDE SEQUENCE [LARGE SCALE GENOMIC DNA]</scope>
    <source>
        <strain evidence="11">Lst14</strain>
    </source>
</reference>
<dbReference type="PANTHER" id="PTHR12000">
    <property type="entry name" value="HEMOGLOBINASE FAMILY MEMBER"/>
    <property type="match status" value="1"/>
</dbReference>
<comment type="caution">
    <text evidence="11">The sequence shown here is derived from an EMBL/GenBank/DDBJ whole genome shotgun (WGS) entry which is preliminary data.</text>
</comment>
<dbReference type="PANTHER" id="PTHR12000:SF42">
    <property type="entry name" value="LEGUMAIN"/>
    <property type="match status" value="1"/>
</dbReference>
<comment type="similarity">
    <text evidence="2">Belongs to the peptidase C13 family.</text>
</comment>
<evidence type="ECO:0000256" key="1">
    <source>
        <dbReference type="ARBA" id="ARBA00000810"/>
    </source>
</evidence>
<sequence>MVPSVSLATALCFVRLASSVPSPEPTISPYNSTTTTTTTTSPPTTSTTPSPVEGKIWVLLVAGSKGFYNYRHQADICHAYQIIHASGIPDENIIVMMYDDIANNDDNVFPGKIFNRPGGSDVYKGVPKDYTLDDVNPKNFINILKGNKEALAGIGSGRVIESGPNDHIFINFVDHGGPGVLYFPNEELMADELISNITEMAYYKKFGKLVLYVEACFAGSMFQNLLKDNLNVFVTTASDPYESSYACYYDDSIGTYLGDVFSVNWMEDTEKEDLTRESLNRQFEIVRAETKTSHVEEYGDLDLGITKLSSIIGYQSMRNRMWNMKNEKSFVRFKDAVPSIQVPNSILQRKLDSTKGAFDRMELKMKLHVLKQNIYITTHLSKFVNFCNMPWTRLPVMLNAINKQCSKENVNLIGLKNVI</sequence>
<feature type="active site" evidence="8">
    <location>
        <position position="175"/>
    </location>
</feature>
<dbReference type="InParanoid" id="A0A482WHC8"/>
<dbReference type="GO" id="GO:0051603">
    <property type="term" value="P:proteolysis involved in protein catabolic process"/>
    <property type="evidence" value="ECO:0007669"/>
    <property type="project" value="TreeGrafter"/>
</dbReference>
<evidence type="ECO:0000256" key="4">
    <source>
        <dbReference type="ARBA" id="ARBA00022670"/>
    </source>
</evidence>
<keyword evidence="7" id="KW-0788">Thiol protease</keyword>
<evidence type="ECO:0000313" key="12">
    <source>
        <dbReference type="Proteomes" id="UP000291343"/>
    </source>
</evidence>
<feature type="compositionally biased region" description="Low complexity" evidence="9">
    <location>
        <begin position="32"/>
        <end position="50"/>
    </location>
</feature>
<dbReference type="Proteomes" id="UP000291343">
    <property type="component" value="Unassembled WGS sequence"/>
</dbReference>
<evidence type="ECO:0000256" key="10">
    <source>
        <dbReference type="SAM" id="SignalP"/>
    </source>
</evidence>
<organism evidence="11 12">
    <name type="scientific">Laodelphax striatellus</name>
    <name type="common">Small brown planthopper</name>
    <name type="synonym">Delphax striatella</name>
    <dbReference type="NCBI Taxonomy" id="195883"/>
    <lineage>
        <taxon>Eukaryota</taxon>
        <taxon>Metazoa</taxon>
        <taxon>Ecdysozoa</taxon>
        <taxon>Arthropoda</taxon>
        <taxon>Hexapoda</taxon>
        <taxon>Insecta</taxon>
        <taxon>Pterygota</taxon>
        <taxon>Neoptera</taxon>
        <taxon>Paraneoptera</taxon>
        <taxon>Hemiptera</taxon>
        <taxon>Auchenorrhyncha</taxon>
        <taxon>Fulgoroidea</taxon>
        <taxon>Delphacidae</taxon>
        <taxon>Criomorphinae</taxon>
        <taxon>Laodelphax</taxon>
    </lineage>
</organism>
<dbReference type="GO" id="GO:0005773">
    <property type="term" value="C:vacuole"/>
    <property type="evidence" value="ECO:0007669"/>
    <property type="project" value="GOC"/>
</dbReference>
<evidence type="ECO:0000256" key="9">
    <source>
        <dbReference type="SAM" id="MobiDB-lite"/>
    </source>
</evidence>